<evidence type="ECO:0000259" key="9">
    <source>
        <dbReference type="PROSITE" id="PS51294"/>
    </source>
</evidence>
<keyword evidence="4" id="KW-0238">DNA-binding</keyword>
<evidence type="ECO:0000256" key="7">
    <source>
        <dbReference type="SAM" id="MobiDB-lite"/>
    </source>
</evidence>
<feature type="compositionally biased region" description="Acidic residues" evidence="7">
    <location>
        <begin position="24"/>
        <end position="34"/>
    </location>
</feature>
<dbReference type="InterPro" id="IPR050560">
    <property type="entry name" value="MYB_TF"/>
</dbReference>
<feature type="domain" description="HTH myb-type" evidence="9">
    <location>
        <begin position="110"/>
        <end position="164"/>
    </location>
</feature>
<reference evidence="10" key="1">
    <citation type="submission" date="2023-03" db="EMBL/GenBank/DDBJ databases">
        <authorList>
            <person name="Julca I."/>
        </authorList>
    </citation>
    <scope>NUCLEOTIDE SEQUENCE</scope>
</reference>
<protein>
    <submittedName>
        <fullName evidence="10">OLC1v1034984C1</fullName>
    </submittedName>
</protein>
<dbReference type="EMBL" id="OX459120">
    <property type="protein sequence ID" value="CAI9098353.1"/>
    <property type="molecule type" value="Genomic_DNA"/>
</dbReference>
<keyword evidence="11" id="KW-1185">Reference proteome</keyword>
<dbReference type="Proteomes" id="UP001161247">
    <property type="component" value="Chromosome 3"/>
</dbReference>
<evidence type="ECO:0000256" key="6">
    <source>
        <dbReference type="ARBA" id="ARBA00023242"/>
    </source>
</evidence>
<evidence type="ECO:0000313" key="10">
    <source>
        <dbReference type="EMBL" id="CAI9098353.1"/>
    </source>
</evidence>
<dbReference type="CDD" id="cd00167">
    <property type="entry name" value="SANT"/>
    <property type="match status" value="2"/>
</dbReference>
<feature type="compositionally biased region" description="Low complexity" evidence="7">
    <location>
        <begin position="8"/>
        <end position="23"/>
    </location>
</feature>
<dbReference type="InterPro" id="IPR017930">
    <property type="entry name" value="Myb_dom"/>
</dbReference>
<feature type="compositionally biased region" description="Basic and acidic residues" evidence="7">
    <location>
        <begin position="205"/>
        <end position="236"/>
    </location>
</feature>
<proteinExistence type="predicted"/>
<dbReference type="Gene3D" id="1.10.10.60">
    <property type="entry name" value="Homeodomain-like"/>
    <property type="match status" value="2"/>
</dbReference>
<feature type="domain" description="HTH myb-type" evidence="9">
    <location>
        <begin position="60"/>
        <end position="109"/>
    </location>
</feature>
<evidence type="ECO:0000259" key="8">
    <source>
        <dbReference type="PROSITE" id="PS50090"/>
    </source>
</evidence>
<dbReference type="InterPro" id="IPR009057">
    <property type="entry name" value="Homeodomain-like_sf"/>
</dbReference>
<keyword evidence="2" id="KW-0677">Repeat</keyword>
<sequence length="398" mass="43311">MIEMPKVAANNGAADGAALAYMGNEEDEEEEEAPAADRSGSVGGSNSNGSSKGKSKKSLDRVKGPWSQEEDAILGRLVNELGARNWTLIARGIPGRSGKSCRLRWCNQLDPAVKRKPFSDEEDSIILQAHAVHGNKWASIARLLPGRTDNAIKNHWNSTLRRRFMELDRLKSDSCNMIDDVSADKSKASSDETLSCGDVSSLKSLEGKDVSSQEKTDEEHQKMDYEHPKTDNEHHGNKTVVNPQNTSEPKDPPSLFRPVARVSAFSVYNSSDVMETSNSVARQACCKGLTNQVLKQDTGINKLLQAAYVDPMIPHQCGYCCLTSPSRGDWGNSLLGPDFSDYSEPPSFPSHELATLAADISNVAWCRSGLENCSISTKDSSGSELMLSNSHLQLGPPE</sequence>
<feature type="domain" description="Myb-like" evidence="8">
    <location>
        <begin position="110"/>
        <end position="160"/>
    </location>
</feature>
<dbReference type="InterPro" id="IPR001005">
    <property type="entry name" value="SANT/Myb"/>
</dbReference>
<gene>
    <name evidence="10" type="ORF">OLC1_LOCUS8582</name>
</gene>
<dbReference type="GO" id="GO:0000978">
    <property type="term" value="F:RNA polymerase II cis-regulatory region sequence-specific DNA binding"/>
    <property type="evidence" value="ECO:0007669"/>
    <property type="project" value="TreeGrafter"/>
</dbReference>
<feature type="region of interest" description="Disordered" evidence="7">
    <location>
        <begin position="378"/>
        <end position="398"/>
    </location>
</feature>
<accession>A0AAV1CV04</accession>
<dbReference type="SMART" id="SM00717">
    <property type="entry name" value="SANT"/>
    <property type="match status" value="2"/>
</dbReference>
<dbReference type="PANTHER" id="PTHR45614">
    <property type="entry name" value="MYB PROTEIN-RELATED"/>
    <property type="match status" value="1"/>
</dbReference>
<organism evidence="10 11">
    <name type="scientific">Oldenlandia corymbosa var. corymbosa</name>
    <dbReference type="NCBI Taxonomy" id="529605"/>
    <lineage>
        <taxon>Eukaryota</taxon>
        <taxon>Viridiplantae</taxon>
        <taxon>Streptophyta</taxon>
        <taxon>Embryophyta</taxon>
        <taxon>Tracheophyta</taxon>
        <taxon>Spermatophyta</taxon>
        <taxon>Magnoliopsida</taxon>
        <taxon>eudicotyledons</taxon>
        <taxon>Gunneridae</taxon>
        <taxon>Pentapetalae</taxon>
        <taxon>asterids</taxon>
        <taxon>lamiids</taxon>
        <taxon>Gentianales</taxon>
        <taxon>Rubiaceae</taxon>
        <taxon>Rubioideae</taxon>
        <taxon>Spermacoceae</taxon>
        <taxon>Hedyotis-Oldenlandia complex</taxon>
        <taxon>Oldenlandia</taxon>
    </lineage>
</organism>
<dbReference type="FunFam" id="1.10.10.60:FF:000344">
    <property type="entry name" value="Transcription factor MYB44"/>
    <property type="match status" value="1"/>
</dbReference>
<keyword evidence="5" id="KW-0804">Transcription</keyword>
<dbReference type="PROSITE" id="PS50090">
    <property type="entry name" value="MYB_LIKE"/>
    <property type="match status" value="2"/>
</dbReference>
<feature type="region of interest" description="Disordered" evidence="7">
    <location>
        <begin position="205"/>
        <end position="255"/>
    </location>
</feature>
<comment type="subcellular location">
    <subcellularLocation>
        <location evidence="1">Nucleus</location>
    </subcellularLocation>
</comment>
<evidence type="ECO:0000313" key="11">
    <source>
        <dbReference type="Proteomes" id="UP001161247"/>
    </source>
</evidence>
<feature type="region of interest" description="Disordered" evidence="7">
    <location>
        <begin position="1"/>
        <end position="65"/>
    </location>
</feature>
<name>A0AAV1CV04_OLDCO</name>
<dbReference type="GO" id="GO:0005634">
    <property type="term" value="C:nucleus"/>
    <property type="evidence" value="ECO:0007669"/>
    <property type="project" value="UniProtKB-SubCell"/>
</dbReference>
<dbReference type="SUPFAM" id="SSF46689">
    <property type="entry name" value="Homeodomain-like"/>
    <property type="match status" value="1"/>
</dbReference>
<dbReference type="PANTHER" id="PTHR45614:SF300">
    <property type="entry name" value="MYB TRANSCRIPTION FACTOR"/>
    <property type="match status" value="1"/>
</dbReference>
<evidence type="ECO:0000256" key="2">
    <source>
        <dbReference type="ARBA" id="ARBA00022737"/>
    </source>
</evidence>
<dbReference type="PROSITE" id="PS51294">
    <property type="entry name" value="HTH_MYB"/>
    <property type="match status" value="2"/>
</dbReference>
<feature type="domain" description="Myb-like" evidence="8">
    <location>
        <begin position="58"/>
        <end position="109"/>
    </location>
</feature>
<dbReference type="FunFam" id="1.10.10.60:FF:000060">
    <property type="entry name" value="MYB transcription factor"/>
    <property type="match status" value="1"/>
</dbReference>
<dbReference type="Pfam" id="PF00249">
    <property type="entry name" value="Myb_DNA-binding"/>
    <property type="match status" value="2"/>
</dbReference>
<evidence type="ECO:0000256" key="5">
    <source>
        <dbReference type="ARBA" id="ARBA00023163"/>
    </source>
</evidence>
<keyword evidence="6" id="KW-0539">Nucleus</keyword>
<evidence type="ECO:0000256" key="1">
    <source>
        <dbReference type="ARBA" id="ARBA00004123"/>
    </source>
</evidence>
<evidence type="ECO:0000256" key="4">
    <source>
        <dbReference type="ARBA" id="ARBA00023125"/>
    </source>
</evidence>
<dbReference type="GO" id="GO:0000981">
    <property type="term" value="F:DNA-binding transcription factor activity, RNA polymerase II-specific"/>
    <property type="evidence" value="ECO:0007669"/>
    <property type="project" value="TreeGrafter"/>
</dbReference>
<evidence type="ECO:0000256" key="3">
    <source>
        <dbReference type="ARBA" id="ARBA00023015"/>
    </source>
</evidence>
<dbReference type="AlphaFoldDB" id="A0AAV1CV04"/>
<keyword evidence="3" id="KW-0805">Transcription regulation</keyword>
<feature type="compositionally biased region" description="Polar residues" evidence="7">
    <location>
        <begin position="378"/>
        <end position="392"/>
    </location>
</feature>